<dbReference type="GO" id="GO:0051213">
    <property type="term" value="F:dioxygenase activity"/>
    <property type="evidence" value="ECO:0007669"/>
    <property type="project" value="UniProtKB-KW"/>
</dbReference>
<proteinExistence type="predicted"/>
<keyword evidence="2" id="KW-0479">Metal-binding</keyword>
<evidence type="ECO:0000256" key="4">
    <source>
        <dbReference type="ARBA" id="ARBA00023004"/>
    </source>
</evidence>
<dbReference type="Pfam" id="PF00355">
    <property type="entry name" value="Rieske"/>
    <property type="match status" value="1"/>
</dbReference>
<dbReference type="InterPro" id="IPR036922">
    <property type="entry name" value="Rieske_2Fe-2S_sf"/>
</dbReference>
<evidence type="ECO:0000256" key="2">
    <source>
        <dbReference type="ARBA" id="ARBA00022723"/>
    </source>
</evidence>
<dbReference type="SUPFAM" id="SSF50022">
    <property type="entry name" value="ISP domain"/>
    <property type="match status" value="1"/>
</dbReference>
<sequence length="322" mass="37182">MINDPVLIDDWHPVELSQELKEGGISAARVLGEDIVLWRLKGEVLAWRDLCLHRGTRLSLGRIENDNLVCPYHGWAYNSEGQCVHIPAHPDQVPPQKARARSYRVQERYDMVWISLGNPAHDVPSYPEWDEPHYHKTFCGPYDIRASAPRVLENFVDVAHFPFVHDGLLGDQRYPQMEDYEVEIGSNGVIAKDVRIWQPRPDGSDPEHPSTYTFHIQRPLTVYVVKPTVETRFAFFFTVTPVEKLVSRGWLWLSTDTAYDVPEDEIRAFQDELFDQDIPVVESQRPEMLPLDLQAELHLRSDRTAIAYRRWLNELGLTFGTA</sequence>
<feature type="domain" description="Rieske" evidence="6">
    <location>
        <begin position="11"/>
        <end position="114"/>
    </location>
</feature>
<dbReference type="SUPFAM" id="SSF55961">
    <property type="entry name" value="Bet v1-like"/>
    <property type="match status" value="1"/>
</dbReference>
<accession>A0A6B0YTZ1</accession>
<dbReference type="InterPro" id="IPR044043">
    <property type="entry name" value="VanA_C_cat"/>
</dbReference>
<dbReference type="EMBL" id="VXRG01000061">
    <property type="protein sequence ID" value="MXY93182.1"/>
    <property type="molecule type" value="Genomic_DNA"/>
</dbReference>
<evidence type="ECO:0000256" key="3">
    <source>
        <dbReference type="ARBA" id="ARBA00023002"/>
    </source>
</evidence>
<protein>
    <submittedName>
        <fullName evidence="7">Aromatic ring-hydroxylating dioxygenase subunit alpha</fullName>
    </submittedName>
</protein>
<dbReference type="GO" id="GO:0004497">
    <property type="term" value="F:monooxygenase activity"/>
    <property type="evidence" value="ECO:0007669"/>
    <property type="project" value="UniProtKB-ARBA"/>
</dbReference>
<evidence type="ECO:0000256" key="1">
    <source>
        <dbReference type="ARBA" id="ARBA00022714"/>
    </source>
</evidence>
<dbReference type="GO" id="GO:0005506">
    <property type="term" value="F:iron ion binding"/>
    <property type="evidence" value="ECO:0007669"/>
    <property type="project" value="InterPro"/>
</dbReference>
<keyword evidence="7" id="KW-0223">Dioxygenase</keyword>
<dbReference type="PANTHER" id="PTHR21266">
    <property type="entry name" value="IRON-SULFUR DOMAIN CONTAINING PROTEIN"/>
    <property type="match status" value="1"/>
</dbReference>
<dbReference type="InterPro" id="IPR015881">
    <property type="entry name" value="ARHD_Rieske_2Fe_2S"/>
</dbReference>
<dbReference type="Gene3D" id="3.90.380.10">
    <property type="entry name" value="Naphthalene 1,2-dioxygenase Alpha Subunit, Chain A, domain 1"/>
    <property type="match status" value="1"/>
</dbReference>
<keyword evidence="4" id="KW-0408">Iron</keyword>
<gene>
    <name evidence="7" type="ORF">F4Y42_06985</name>
</gene>
<keyword evidence="5" id="KW-0411">Iron-sulfur</keyword>
<keyword evidence="3" id="KW-0560">Oxidoreductase</keyword>
<name>A0A6B0YTZ1_9CHLR</name>
<dbReference type="Pfam" id="PF19112">
    <property type="entry name" value="VanA_C"/>
    <property type="match status" value="1"/>
</dbReference>
<dbReference type="PROSITE" id="PS51296">
    <property type="entry name" value="RIESKE"/>
    <property type="match status" value="1"/>
</dbReference>
<reference evidence="7" key="1">
    <citation type="submission" date="2019-09" db="EMBL/GenBank/DDBJ databases">
        <title>Characterisation of the sponge microbiome using genome-centric metagenomics.</title>
        <authorList>
            <person name="Engelberts J.P."/>
            <person name="Robbins S.J."/>
            <person name="De Goeij J.M."/>
            <person name="Aranda M."/>
            <person name="Bell S.C."/>
            <person name="Webster N.S."/>
        </authorList>
    </citation>
    <scope>NUCLEOTIDE SEQUENCE</scope>
    <source>
        <strain evidence="7">SB0664_bin_27</strain>
    </source>
</reference>
<comment type="caution">
    <text evidence="7">The sequence shown here is derived from an EMBL/GenBank/DDBJ whole genome shotgun (WGS) entry which is preliminary data.</text>
</comment>
<evidence type="ECO:0000256" key="5">
    <source>
        <dbReference type="ARBA" id="ARBA00023014"/>
    </source>
</evidence>
<organism evidence="7">
    <name type="scientific">Caldilineaceae bacterium SB0664_bin_27</name>
    <dbReference type="NCBI Taxonomy" id="2605260"/>
    <lineage>
        <taxon>Bacteria</taxon>
        <taxon>Bacillati</taxon>
        <taxon>Chloroflexota</taxon>
        <taxon>Caldilineae</taxon>
        <taxon>Caldilineales</taxon>
        <taxon>Caldilineaceae</taxon>
    </lineage>
</organism>
<dbReference type="InterPro" id="IPR017941">
    <property type="entry name" value="Rieske_2Fe-2S"/>
</dbReference>
<dbReference type="GO" id="GO:0016705">
    <property type="term" value="F:oxidoreductase activity, acting on paired donors, with incorporation or reduction of molecular oxygen"/>
    <property type="evidence" value="ECO:0007669"/>
    <property type="project" value="UniProtKB-ARBA"/>
</dbReference>
<dbReference type="GO" id="GO:0051537">
    <property type="term" value="F:2 iron, 2 sulfur cluster binding"/>
    <property type="evidence" value="ECO:0007669"/>
    <property type="project" value="UniProtKB-KW"/>
</dbReference>
<dbReference type="AlphaFoldDB" id="A0A6B0YTZ1"/>
<evidence type="ECO:0000313" key="7">
    <source>
        <dbReference type="EMBL" id="MXY93182.1"/>
    </source>
</evidence>
<dbReference type="PROSITE" id="PS00570">
    <property type="entry name" value="RING_HYDROXYL_ALPHA"/>
    <property type="match status" value="1"/>
</dbReference>
<keyword evidence="1" id="KW-0001">2Fe-2S</keyword>
<dbReference type="PANTHER" id="PTHR21266:SF57">
    <property type="entry name" value="3-CHLOROBENZOATE-3,4-DIOXYGENASE"/>
    <property type="match status" value="1"/>
</dbReference>
<dbReference type="InterPro" id="IPR050584">
    <property type="entry name" value="Cholesterol_7-desaturase"/>
</dbReference>
<dbReference type="Gene3D" id="2.102.10.10">
    <property type="entry name" value="Rieske [2Fe-2S] iron-sulphur domain"/>
    <property type="match status" value="1"/>
</dbReference>
<evidence type="ECO:0000259" key="6">
    <source>
        <dbReference type="PROSITE" id="PS51296"/>
    </source>
</evidence>